<dbReference type="Proteomes" id="UP001244552">
    <property type="component" value="Unassembled WGS sequence"/>
</dbReference>
<accession>A0ABU0MIT3</accession>
<comment type="caution">
    <text evidence="2">The sequence shown here is derived from an EMBL/GenBank/DDBJ whole genome shotgun (WGS) entry which is preliminary data.</text>
</comment>
<evidence type="ECO:0000313" key="3">
    <source>
        <dbReference type="Proteomes" id="UP001244552"/>
    </source>
</evidence>
<reference evidence="2 3" key="1">
    <citation type="submission" date="2023-07" db="EMBL/GenBank/DDBJ databases">
        <title>Genomic Encyclopedia of Type Strains, Phase IV (KMG-IV): sequencing the most valuable type-strain genomes for metagenomic binning, comparative biology and taxonomic classification.</title>
        <authorList>
            <person name="Goeker M."/>
        </authorList>
    </citation>
    <scope>NUCLEOTIDE SEQUENCE [LARGE SCALE GENOMIC DNA]</scope>
    <source>
        <strain evidence="2 3">DSM 19922</strain>
    </source>
</reference>
<keyword evidence="3" id="KW-1185">Reference proteome</keyword>
<organism evidence="2 3">
    <name type="scientific">Azospirillum picis</name>
    <dbReference type="NCBI Taxonomy" id="488438"/>
    <lineage>
        <taxon>Bacteria</taxon>
        <taxon>Pseudomonadati</taxon>
        <taxon>Pseudomonadota</taxon>
        <taxon>Alphaproteobacteria</taxon>
        <taxon>Rhodospirillales</taxon>
        <taxon>Azospirillaceae</taxon>
        <taxon>Azospirillum</taxon>
    </lineage>
</organism>
<sequence length="45" mass="4899">MRRPPEVAKAPNPSVRGRRSERDPDVGYATAGHCRIGARLSAELP</sequence>
<dbReference type="EMBL" id="JAUSVU010000006">
    <property type="protein sequence ID" value="MDQ0533360.1"/>
    <property type="molecule type" value="Genomic_DNA"/>
</dbReference>
<feature type="region of interest" description="Disordered" evidence="1">
    <location>
        <begin position="1"/>
        <end position="30"/>
    </location>
</feature>
<gene>
    <name evidence="2" type="ORF">QO018_002211</name>
</gene>
<protein>
    <submittedName>
        <fullName evidence="2">Uncharacterized protein</fullName>
    </submittedName>
</protein>
<evidence type="ECO:0000256" key="1">
    <source>
        <dbReference type="SAM" id="MobiDB-lite"/>
    </source>
</evidence>
<name>A0ABU0MIT3_9PROT</name>
<evidence type="ECO:0000313" key="2">
    <source>
        <dbReference type="EMBL" id="MDQ0533360.1"/>
    </source>
</evidence>
<proteinExistence type="predicted"/>